<accession>A0A4V2YKI0</accession>
<dbReference type="SUPFAM" id="SSF51556">
    <property type="entry name" value="Metallo-dependent hydrolases"/>
    <property type="match status" value="1"/>
</dbReference>
<dbReference type="PANTHER" id="PTHR21240">
    <property type="entry name" value="2-AMINO-3-CARBOXYLMUCONATE-6-SEMIALDEHYDE DECARBOXYLASE"/>
    <property type="match status" value="1"/>
</dbReference>
<gene>
    <name evidence="3" type="ORF">E1286_30570</name>
</gene>
<dbReference type="Proteomes" id="UP000295302">
    <property type="component" value="Unassembled WGS sequence"/>
</dbReference>
<evidence type="ECO:0000313" key="4">
    <source>
        <dbReference type="Proteomes" id="UP000295302"/>
    </source>
</evidence>
<dbReference type="GO" id="GO:0019748">
    <property type="term" value="P:secondary metabolic process"/>
    <property type="evidence" value="ECO:0007669"/>
    <property type="project" value="TreeGrafter"/>
</dbReference>
<keyword evidence="3" id="KW-0378">Hydrolase</keyword>
<dbReference type="InterPro" id="IPR006680">
    <property type="entry name" value="Amidohydro-rel"/>
</dbReference>
<dbReference type="PANTHER" id="PTHR21240:SF28">
    <property type="entry name" value="ISO-OROTATE DECARBOXYLASE (EUROFUNG)"/>
    <property type="match status" value="1"/>
</dbReference>
<dbReference type="Gene3D" id="3.20.20.140">
    <property type="entry name" value="Metal-dependent hydrolases"/>
    <property type="match status" value="1"/>
</dbReference>
<dbReference type="AlphaFoldDB" id="A0A4V2YKI0"/>
<evidence type="ECO:0000313" key="3">
    <source>
        <dbReference type="EMBL" id="TDD42517.1"/>
    </source>
</evidence>
<dbReference type="InterPro" id="IPR032466">
    <property type="entry name" value="Metal_Hydrolase"/>
</dbReference>
<proteinExistence type="predicted"/>
<evidence type="ECO:0000259" key="2">
    <source>
        <dbReference type="Pfam" id="PF04909"/>
    </source>
</evidence>
<sequence>MILDAHGHLGTWPDFLIPDPSADGMVTLMDRLGIDAIGISHLLAVGPSAEEGNRLAFAAAERHPGRIGVWQVYNPHQRNRLTDQGVWGVKIHPDVHECALDDRRYDPVWELGLPVLAHGQTGSPWSDPAQFAAVARRHPGVPLLLGHAGLWQNGFHRAAELAGPYPNVFLEICGSKMTGRWIARLAGLIGADRVVYGSDSCFLDLRTGFGRVVLAPLEDADRALILGGNLARILEGRLP</sequence>
<comment type="caution">
    <text evidence="3">The sequence shown here is derived from an EMBL/GenBank/DDBJ whole genome shotgun (WGS) entry which is preliminary data.</text>
</comment>
<dbReference type="Pfam" id="PF04909">
    <property type="entry name" value="Amidohydro_2"/>
    <property type="match status" value="1"/>
</dbReference>
<dbReference type="GO" id="GO:0005737">
    <property type="term" value="C:cytoplasm"/>
    <property type="evidence" value="ECO:0007669"/>
    <property type="project" value="TreeGrafter"/>
</dbReference>
<dbReference type="GO" id="GO:0016787">
    <property type="term" value="F:hydrolase activity"/>
    <property type="evidence" value="ECO:0007669"/>
    <property type="project" value="UniProtKB-KW"/>
</dbReference>
<evidence type="ECO:0000256" key="1">
    <source>
        <dbReference type="ARBA" id="ARBA00023239"/>
    </source>
</evidence>
<dbReference type="OrthoDB" id="1407586at2"/>
<protein>
    <submittedName>
        <fullName evidence="3">Metal-dependent hydrolase</fullName>
    </submittedName>
</protein>
<reference evidence="3 4" key="1">
    <citation type="submission" date="2019-03" db="EMBL/GenBank/DDBJ databases">
        <title>Draft genome sequences of novel Actinobacteria.</title>
        <authorList>
            <person name="Sahin N."/>
            <person name="Ay H."/>
            <person name="Saygin H."/>
        </authorList>
    </citation>
    <scope>NUCLEOTIDE SEQUENCE [LARGE SCALE GENOMIC DNA]</scope>
    <source>
        <strain evidence="3 4">CH32</strain>
    </source>
</reference>
<keyword evidence="1" id="KW-0456">Lyase</keyword>
<feature type="domain" description="Amidohydrolase-related" evidence="2">
    <location>
        <begin position="4"/>
        <end position="234"/>
    </location>
</feature>
<organism evidence="3 4">
    <name type="scientific">Nonomuraea terrae</name>
    <dbReference type="NCBI Taxonomy" id="2530383"/>
    <lineage>
        <taxon>Bacteria</taxon>
        <taxon>Bacillati</taxon>
        <taxon>Actinomycetota</taxon>
        <taxon>Actinomycetes</taxon>
        <taxon>Streptosporangiales</taxon>
        <taxon>Streptosporangiaceae</taxon>
        <taxon>Nonomuraea</taxon>
    </lineage>
</organism>
<dbReference type="EMBL" id="SMKQ01000125">
    <property type="protein sequence ID" value="TDD42517.1"/>
    <property type="molecule type" value="Genomic_DNA"/>
</dbReference>
<dbReference type="GO" id="GO:0016831">
    <property type="term" value="F:carboxy-lyase activity"/>
    <property type="evidence" value="ECO:0007669"/>
    <property type="project" value="InterPro"/>
</dbReference>
<dbReference type="RefSeq" id="WP_132618015.1">
    <property type="nucleotide sequence ID" value="NZ_JBITLL010000003.1"/>
</dbReference>
<dbReference type="InterPro" id="IPR032465">
    <property type="entry name" value="ACMSD"/>
</dbReference>
<name>A0A4V2YKI0_9ACTN</name>
<keyword evidence="4" id="KW-1185">Reference proteome</keyword>